<evidence type="ECO:0000313" key="5">
    <source>
        <dbReference type="EMBL" id="MED6139464.1"/>
    </source>
</evidence>
<protein>
    <recommendedName>
        <fullName evidence="4">Dirigent protein</fullName>
    </recommendedName>
</protein>
<keyword evidence="6" id="KW-1185">Reference proteome</keyword>
<keyword evidence="4" id="KW-0052">Apoplast</keyword>
<dbReference type="Proteomes" id="UP001341840">
    <property type="component" value="Unassembled WGS sequence"/>
</dbReference>
<dbReference type="EMBL" id="JASCZI010061770">
    <property type="protein sequence ID" value="MED6139464.1"/>
    <property type="molecule type" value="Genomic_DNA"/>
</dbReference>
<sequence>MATTVLGTVFIILVIITNNTFVHGKFIEESHIVLPWDRTEKFTRLHYFFHDILDGQNPTSVKIINPPAGSGGGGFGVTFMVDNPLTEEEDIRSKEIGRAQGTYALASQHDLGFKMVMNFLFTEGVYEGSTLCMLGRNGVLESVREMPIVGGSGMFRFARGRGGYRSRIH</sequence>
<dbReference type="InterPro" id="IPR004265">
    <property type="entry name" value="Dirigent"/>
</dbReference>
<comment type="subcellular location">
    <subcellularLocation>
        <location evidence="4">Secreted</location>
        <location evidence="4">Extracellular space</location>
        <location evidence="4">Apoplast</location>
    </subcellularLocation>
</comment>
<comment type="similarity">
    <text evidence="1 4">Belongs to the plant dirigent protein family.</text>
</comment>
<evidence type="ECO:0000256" key="4">
    <source>
        <dbReference type="RuleBase" id="RU363099"/>
    </source>
</evidence>
<dbReference type="Gene3D" id="2.40.480.10">
    <property type="entry name" value="Allene oxide cyclase-like"/>
    <property type="match status" value="1"/>
</dbReference>
<reference evidence="5 6" key="1">
    <citation type="journal article" date="2023" name="Plants (Basel)">
        <title>Bridging the Gap: Combining Genomics and Transcriptomics Approaches to Understand Stylosanthes scabra, an Orphan Legume from the Brazilian Caatinga.</title>
        <authorList>
            <person name="Ferreira-Neto J.R.C."/>
            <person name="da Silva M.D."/>
            <person name="Binneck E."/>
            <person name="de Melo N.F."/>
            <person name="da Silva R.H."/>
            <person name="de Melo A.L.T.M."/>
            <person name="Pandolfi V."/>
            <person name="Bustamante F.O."/>
            <person name="Brasileiro-Vidal A.C."/>
            <person name="Benko-Iseppon A.M."/>
        </authorList>
    </citation>
    <scope>NUCLEOTIDE SEQUENCE [LARGE SCALE GENOMIC DNA]</scope>
    <source>
        <tissue evidence="5">Leaves</tissue>
    </source>
</reference>
<gene>
    <name evidence="5" type="ORF">PIB30_084132</name>
</gene>
<evidence type="ECO:0000256" key="2">
    <source>
        <dbReference type="ARBA" id="ARBA00011738"/>
    </source>
</evidence>
<name>A0ABU6SSP4_9FABA</name>
<accession>A0ABU6SSP4</accession>
<organism evidence="5 6">
    <name type="scientific">Stylosanthes scabra</name>
    <dbReference type="NCBI Taxonomy" id="79078"/>
    <lineage>
        <taxon>Eukaryota</taxon>
        <taxon>Viridiplantae</taxon>
        <taxon>Streptophyta</taxon>
        <taxon>Embryophyta</taxon>
        <taxon>Tracheophyta</taxon>
        <taxon>Spermatophyta</taxon>
        <taxon>Magnoliopsida</taxon>
        <taxon>eudicotyledons</taxon>
        <taxon>Gunneridae</taxon>
        <taxon>Pentapetalae</taxon>
        <taxon>rosids</taxon>
        <taxon>fabids</taxon>
        <taxon>Fabales</taxon>
        <taxon>Fabaceae</taxon>
        <taxon>Papilionoideae</taxon>
        <taxon>50 kb inversion clade</taxon>
        <taxon>dalbergioids sensu lato</taxon>
        <taxon>Dalbergieae</taxon>
        <taxon>Pterocarpus clade</taxon>
        <taxon>Stylosanthes</taxon>
    </lineage>
</organism>
<evidence type="ECO:0000256" key="1">
    <source>
        <dbReference type="ARBA" id="ARBA00010746"/>
    </source>
</evidence>
<comment type="subunit">
    <text evidence="2 4">Homodimer.</text>
</comment>
<dbReference type="PANTHER" id="PTHR21495">
    <property type="entry name" value="NUCLEOPORIN-RELATED"/>
    <property type="match status" value="1"/>
</dbReference>
<dbReference type="InterPro" id="IPR044859">
    <property type="entry name" value="Allene_oxi_cyc_Dirigent"/>
</dbReference>
<evidence type="ECO:0000256" key="3">
    <source>
        <dbReference type="ARBA" id="ARBA00022525"/>
    </source>
</evidence>
<keyword evidence="3 4" id="KW-0964">Secreted</keyword>
<evidence type="ECO:0000313" key="6">
    <source>
        <dbReference type="Proteomes" id="UP001341840"/>
    </source>
</evidence>
<dbReference type="Pfam" id="PF03018">
    <property type="entry name" value="Dirigent"/>
    <property type="match status" value="1"/>
</dbReference>
<proteinExistence type="inferred from homology"/>
<comment type="function">
    <text evidence="4">Dirigent proteins impart stereoselectivity on the phenoxy radical-coupling reaction, yielding optically active lignans from two molecules of coniferyl alcohol in the biosynthesis of lignans, flavonolignans, and alkaloids and thus plays a central role in plant secondary metabolism.</text>
</comment>
<comment type="caution">
    <text evidence="5">The sequence shown here is derived from an EMBL/GenBank/DDBJ whole genome shotgun (WGS) entry which is preliminary data.</text>
</comment>